<dbReference type="eggNOG" id="COG0520">
    <property type="taxonomic scope" value="Bacteria"/>
</dbReference>
<organism evidence="8 9">
    <name type="scientific">Syntrophobacter fumaroxidans (strain DSM 10017 / MPOB)</name>
    <dbReference type="NCBI Taxonomy" id="335543"/>
    <lineage>
        <taxon>Bacteria</taxon>
        <taxon>Pseudomonadati</taxon>
        <taxon>Thermodesulfobacteriota</taxon>
        <taxon>Syntrophobacteria</taxon>
        <taxon>Syntrophobacterales</taxon>
        <taxon>Syntrophobacteraceae</taxon>
        <taxon>Syntrophobacter</taxon>
    </lineage>
</organism>
<keyword evidence="9" id="KW-1185">Reference proteome</keyword>
<dbReference type="KEGG" id="sfu:Sfum_1204"/>
<dbReference type="InterPro" id="IPR015424">
    <property type="entry name" value="PyrdxlP-dep_Trfase"/>
</dbReference>
<dbReference type="InterPro" id="IPR000192">
    <property type="entry name" value="Aminotrans_V_dom"/>
</dbReference>
<evidence type="ECO:0000256" key="5">
    <source>
        <dbReference type="ARBA" id="ARBA00022898"/>
    </source>
</evidence>
<dbReference type="InterPro" id="IPR016454">
    <property type="entry name" value="Cysteine_dSase"/>
</dbReference>
<dbReference type="GO" id="GO:0031071">
    <property type="term" value="F:cysteine desulfurase activity"/>
    <property type="evidence" value="ECO:0007669"/>
    <property type="project" value="UniProtKB-EC"/>
</dbReference>
<dbReference type="Proteomes" id="UP000001784">
    <property type="component" value="Chromosome"/>
</dbReference>
<dbReference type="InterPro" id="IPR010969">
    <property type="entry name" value="Cys_dSase-rel_unknwn_funct"/>
</dbReference>
<dbReference type="Gene3D" id="3.40.640.10">
    <property type="entry name" value="Type I PLP-dependent aspartate aminotransferase-like (Major domain)"/>
    <property type="match status" value="1"/>
</dbReference>
<evidence type="ECO:0000313" key="8">
    <source>
        <dbReference type="EMBL" id="ABK16897.1"/>
    </source>
</evidence>
<evidence type="ECO:0000256" key="6">
    <source>
        <dbReference type="ARBA" id="ARBA00050776"/>
    </source>
</evidence>
<keyword evidence="4" id="KW-0808">Transferase</keyword>
<dbReference type="GO" id="GO:0006534">
    <property type="term" value="P:cysteine metabolic process"/>
    <property type="evidence" value="ECO:0007669"/>
    <property type="project" value="InterPro"/>
</dbReference>
<dbReference type="FunCoup" id="A0LHJ5">
    <property type="interactions" value="484"/>
</dbReference>
<dbReference type="InterPro" id="IPR010970">
    <property type="entry name" value="Cys_dSase_SufS"/>
</dbReference>
<comment type="catalytic activity">
    <reaction evidence="6">
        <text>(sulfur carrier)-H + L-cysteine = (sulfur carrier)-SH + L-alanine</text>
        <dbReference type="Rhea" id="RHEA:43892"/>
        <dbReference type="Rhea" id="RHEA-COMP:14737"/>
        <dbReference type="Rhea" id="RHEA-COMP:14739"/>
        <dbReference type="ChEBI" id="CHEBI:29917"/>
        <dbReference type="ChEBI" id="CHEBI:35235"/>
        <dbReference type="ChEBI" id="CHEBI:57972"/>
        <dbReference type="ChEBI" id="CHEBI:64428"/>
        <dbReference type="EC" id="2.8.1.7"/>
    </reaction>
</comment>
<dbReference type="EMBL" id="CP000478">
    <property type="protein sequence ID" value="ABK16897.1"/>
    <property type="molecule type" value="Genomic_DNA"/>
</dbReference>
<keyword evidence="5" id="KW-0663">Pyridoxal phosphate</keyword>
<dbReference type="PANTHER" id="PTHR43586:SF4">
    <property type="entry name" value="ISOPENICILLIN N EPIMERASE"/>
    <property type="match status" value="1"/>
</dbReference>
<evidence type="ECO:0000256" key="3">
    <source>
        <dbReference type="ARBA" id="ARBA00012239"/>
    </source>
</evidence>
<dbReference type="Gene3D" id="3.90.1150.10">
    <property type="entry name" value="Aspartate Aminotransferase, domain 1"/>
    <property type="match status" value="1"/>
</dbReference>
<dbReference type="AlphaFoldDB" id="A0LHJ5"/>
<dbReference type="InParanoid" id="A0LHJ5"/>
<dbReference type="HOGENOM" id="CLU_003433_2_4_7"/>
<dbReference type="InterPro" id="IPR015422">
    <property type="entry name" value="PyrdxlP-dep_Trfase_small"/>
</dbReference>
<dbReference type="PANTHER" id="PTHR43586">
    <property type="entry name" value="CYSTEINE DESULFURASE"/>
    <property type="match status" value="1"/>
</dbReference>
<evidence type="ECO:0000256" key="1">
    <source>
        <dbReference type="ARBA" id="ARBA00001933"/>
    </source>
</evidence>
<dbReference type="SUPFAM" id="SSF53383">
    <property type="entry name" value="PLP-dependent transferases"/>
    <property type="match status" value="1"/>
</dbReference>
<dbReference type="STRING" id="335543.Sfum_1204"/>
<sequence>MTLYLDNAATSFPKPPSVYEAVRHALTEVGASPGRASHRHARLASSMVGAAREKVASFLGIGDADRVIFTKNATESINIVLKGWLKRGDRVLISAMEHNSVVRPLKRLSEIGVSTEIVPCSGSGAIDVDELRRRLESRPRLMAMTHASNVNGALLPAEAVAQMCSEFGVPLLLDAAQTAGVQAIRADKWRLAMLACSAHKGLLGPPGVGVLFIRSGLDVEPLLEGGTGSRSEDAIQPEICPDRYESGTPNLPGIAGLAAGIDYILSSGLETIRDHELGLAVRLEEQLRAIPGITVISPEVRGTATVSFTMAGINPADAGHLLDEGYDIAVRTGLHCAPLAHRTFGTFPEGTVRVSPGYATTAADMERLAEAIRDLALLRRR</sequence>
<comment type="similarity">
    <text evidence="2">Belongs to the class-V pyridoxal-phosphate-dependent aminotransferase family. Csd subfamily.</text>
</comment>
<dbReference type="NCBIfam" id="TIGR01977">
    <property type="entry name" value="am_tr_V_EF2568"/>
    <property type="match status" value="1"/>
</dbReference>
<dbReference type="PIRSF" id="PIRSF005572">
    <property type="entry name" value="NifS"/>
    <property type="match status" value="1"/>
</dbReference>
<feature type="domain" description="Aminotransferase class V" evidence="7">
    <location>
        <begin position="4"/>
        <end position="368"/>
    </location>
</feature>
<dbReference type="Pfam" id="PF00266">
    <property type="entry name" value="Aminotran_5"/>
    <property type="match status" value="1"/>
</dbReference>
<name>A0LHJ5_SYNFM</name>
<proteinExistence type="inferred from homology"/>
<dbReference type="EC" id="2.8.1.7" evidence="3"/>
<evidence type="ECO:0000256" key="2">
    <source>
        <dbReference type="ARBA" id="ARBA00010447"/>
    </source>
</evidence>
<protein>
    <recommendedName>
        <fullName evidence="3">cysteine desulfurase</fullName>
        <ecNumber evidence="3">2.8.1.7</ecNumber>
    </recommendedName>
</protein>
<gene>
    <name evidence="8" type="ordered locus">Sfum_1204</name>
</gene>
<accession>A0LHJ5</accession>
<comment type="cofactor">
    <cofactor evidence="1">
        <name>pyridoxal 5'-phosphate</name>
        <dbReference type="ChEBI" id="CHEBI:597326"/>
    </cofactor>
</comment>
<evidence type="ECO:0000256" key="4">
    <source>
        <dbReference type="ARBA" id="ARBA00022679"/>
    </source>
</evidence>
<evidence type="ECO:0000259" key="7">
    <source>
        <dbReference type="Pfam" id="PF00266"/>
    </source>
</evidence>
<dbReference type="RefSeq" id="WP_011698068.1">
    <property type="nucleotide sequence ID" value="NC_008554.1"/>
</dbReference>
<dbReference type="InterPro" id="IPR015421">
    <property type="entry name" value="PyrdxlP-dep_Trfase_major"/>
</dbReference>
<evidence type="ECO:0000313" key="9">
    <source>
        <dbReference type="Proteomes" id="UP000001784"/>
    </source>
</evidence>
<dbReference type="GO" id="GO:0030170">
    <property type="term" value="F:pyridoxal phosphate binding"/>
    <property type="evidence" value="ECO:0007669"/>
    <property type="project" value="InterPro"/>
</dbReference>
<reference evidence="8 9" key="1">
    <citation type="submission" date="2006-10" db="EMBL/GenBank/DDBJ databases">
        <title>Complete sequence of Syntrophobacter fumaroxidans MPOB.</title>
        <authorList>
            <consortium name="US DOE Joint Genome Institute"/>
            <person name="Copeland A."/>
            <person name="Lucas S."/>
            <person name="Lapidus A."/>
            <person name="Barry K."/>
            <person name="Detter J.C."/>
            <person name="Glavina del Rio T."/>
            <person name="Hammon N."/>
            <person name="Israni S."/>
            <person name="Pitluck S."/>
            <person name="Goltsman E.G."/>
            <person name="Martinez M."/>
            <person name="Schmutz J."/>
            <person name="Larimer F."/>
            <person name="Land M."/>
            <person name="Hauser L."/>
            <person name="Kyrpides N."/>
            <person name="Kim E."/>
            <person name="Boone D.R."/>
            <person name="Brockman F."/>
            <person name="Culley D."/>
            <person name="Ferry J."/>
            <person name="Gunsalus R."/>
            <person name="McInerney M.J."/>
            <person name="Morrison M."/>
            <person name="Plugge C."/>
            <person name="Rohlin L."/>
            <person name="Scholten J."/>
            <person name="Sieber J."/>
            <person name="Stams A.J.M."/>
            <person name="Worm P."/>
            <person name="Henstra A.M."/>
            <person name="Richardson P."/>
        </authorList>
    </citation>
    <scope>NUCLEOTIDE SEQUENCE [LARGE SCALE GENOMIC DNA]</scope>
    <source>
        <strain evidence="9">DSM 10017 / MPOB</strain>
    </source>
</reference>
<dbReference type="CDD" id="cd06453">
    <property type="entry name" value="SufS_like"/>
    <property type="match status" value="1"/>
</dbReference>